<accession>A0ABT5HWM9</accession>
<organism evidence="1 2">
    <name type="scientific">Asticcacaulis aquaticus</name>
    <dbReference type="NCBI Taxonomy" id="2984212"/>
    <lineage>
        <taxon>Bacteria</taxon>
        <taxon>Pseudomonadati</taxon>
        <taxon>Pseudomonadota</taxon>
        <taxon>Alphaproteobacteria</taxon>
        <taxon>Caulobacterales</taxon>
        <taxon>Caulobacteraceae</taxon>
        <taxon>Asticcacaulis</taxon>
    </lineage>
</organism>
<dbReference type="InterPro" id="IPR029057">
    <property type="entry name" value="PRTase-like"/>
</dbReference>
<keyword evidence="1" id="KW-0808">Transferase</keyword>
<protein>
    <submittedName>
        <fullName evidence="1">Phosphoribosyltransferase family protein</fullName>
    </submittedName>
</protein>
<dbReference type="Proteomes" id="UP001214854">
    <property type="component" value="Unassembled WGS sequence"/>
</dbReference>
<dbReference type="Gene3D" id="3.40.50.2020">
    <property type="match status" value="1"/>
</dbReference>
<keyword evidence="2" id="KW-1185">Reference proteome</keyword>
<evidence type="ECO:0000313" key="2">
    <source>
        <dbReference type="Proteomes" id="UP001214854"/>
    </source>
</evidence>
<dbReference type="GO" id="GO:0016757">
    <property type="term" value="F:glycosyltransferase activity"/>
    <property type="evidence" value="ECO:0007669"/>
    <property type="project" value="UniProtKB-KW"/>
</dbReference>
<proteinExistence type="predicted"/>
<dbReference type="SUPFAM" id="SSF53271">
    <property type="entry name" value="PRTase-like"/>
    <property type="match status" value="1"/>
</dbReference>
<keyword evidence="1" id="KW-0328">Glycosyltransferase</keyword>
<dbReference type="RefSeq" id="WP_272748859.1">
    <property type="nucleotide sequence ID" value="NZ_JAQQKX010000012.1"/>
</dbReference>
<comment type="caution">
    <text evidence="1">The sequence shown here is derived from an EMBL/GenBank/DDBJ whole genome shotgun (WGS) entry which is preliminary data.</text>
</comment>
<sequence>MIVDHAVNGHLVTTVDGNPAFDKIDHLPIYSVFQRLFDSAKASRDRGQKVRGDNFPLIYALKGLDELTIPFSSLKRLNESIPGILAVIEAQLAGQVDVIAPMPSSSTLADMLACRLAYDMKLRYVPRLFSKATNAQAIADIAQVLENDPKSIPRGDEKTVRNVVQHLRDRPEEAFTSKSVQTSVRHYFTPLVLNAVPEDLAADSRFLLVDDLLSTGGTLISADKRLAEAGFGAPRQCVTWFSRAGKKKRV</sequence>
<gene>
    <name evidence="1" type="ORF">PQU92_13945</name>
</gene>
<name>A0ABT5HWM9_9CAUL</name>
<dbReference type="InterPro" id="IPR000836">
    <property type="entry name" value="PRTase_dom"/>
</dbReference>
<dbReference type="EMBL" id="JAQQKX010000012">
    <property type="protein sequence ID" value="MDC7684384.1"/>
    <property type="molecule type" value="Genomic_DNA"/>
</dbReference>
<evidence type="ECO:0000313" key="1">
    <source>
        <dbReference type="EMBL" id="MDC7684384.1"/>
    </source>
</evidence>
<reference evidence="1 2" key="1">
    <citation type="submission" date="2023-01" db="EMBL/GenBank/DDBJ databases">
        <title>Novel species of the genus Asticcacaulis isolated from rivers.</title>
        <authorList>
            <person name="Lu H."/>
        </authorList>
    </citation>
    <scope>NUCLEOTIDE SEQUENCE [LARGE SCALE GENOMIC DNA]</scope>
    <source>
        <strain evidence="1 2">BYS171W</strain>
    </source>
</reference>
<dbReference type="CDD" id="cd06223">
    <property type="entry name" value="PRTases_typeI"/>
    <property type="match status" value="1"/>
</dbReference>